<dbReference type="OrthoDB" id="8062037at2759"/>
<evidence type="ECO:0000256" key="5">
    <source>
        <dbReference type="ARBA" id="ARBA00022692"/>
    </source>
</evidence>
<evidence type="ECO:0000256" key="10">
    <source>
        <dbReference type="ARBA" id="ARBA00022989"/>
    </source>
</evidence>
<dbReference type="EC" id="2.3.2.27" evidence="3"/>
<evidence type="ECO:0000313" key="15">
    <source>
        <dbReference type="EMBL" id="OMJ15794.1"/>
    </source>
</evidence>
<accession>A0A1R1XME4</accession>
<evidence type="ECO:0000256" key="2">
    <source>
        <dbReference type="ARBA" id="ARBA00004141"/>
    </source>
</evidence>
<sequence length="283" mass="31782">MAPLPTPQPTTDILDSVKISDTTPSSSIAYDSTLINPHIEFRSGYTGVLAIFASGIRAYMKVPIRNIAAAQTPHSQGQNQAPRGRPSRATKERKILTEEELTIYSVIEFTEKMTGAYKDSRYTTPKNGKPIDNEPSTKKLENEINYSKENPKIIKSDSNILSNVLPQEKSVIFDPPSKNSNLIESNQNNSEYSECLICFETINVGDNIRLIPCLHRFHKECLDNWLTSRSGSCPNCRYDLRPLGEASIENSPGIEISTLYNNVRSSSNPNRYPVIQYQNFLNF</sequence>
<dbReference type="Proteomes" id="UP000187429">
    <property type="component" value="Unassembled WGS sequence"/>
</dbReference>
<comment type="subcellular location">
    <subcellularLocation>
        <location evidence="2">Membrane</location>
        <topology evidence="2">Multi-pass membrane protein</topology>
    </subcellularLocation>
</comment>
<keyword evidence="4" id="KW-0808">Transferase</keyword>
<keyword evidence="10" id="KW-1133">Transmembrane helix</keyword>
<evidence type="ECO:0000256" key="13">
    <source>
        <dbReference type="SAM" id="MobiDB-lite"/>
    </source>
</evidence>
<evidence type="ECO:0000259" key="14">
    <source>
        <dbReference type="PROSITE" id="PS50089"/>
    </source>
</evidence>
<evidence type="ECO:0000256" key="1">
    <source>
        <dbReference type="ARBA" id="ARBA00000900"/>
    </source>
</evidence>
<comment type="caution">
    <text evidence="15">The sequence shown here is derived from an EMBL/GenBank/DDBJ whole genome shotgun (WGS) entry which is preliminary data.</text>
</comment>
<keyword evidence="5 15" id="KW-0812">Transmembrane</keyword>
<gene>
    <name evidence="15" type="ORF">AYI69_g8074</name>
</gene>
<evidence type="ECO:0000256" key="7">
    <source>
        <dbReference type="ARBA" id="ARBA00022771"/>
    </source>
</evidence>
<keyword evidence="9" id="KW-0862">Zinc</keyword>
<keyword evidence="16" id="KW-1185">Reference proteome</keyword>
<evidence type="ECO:0000256" key="11">
    <source>
        <dbReference type="ARBA" id="ARBA00023136"/>
    </source>
</evidence>
<dbReference type="AlphaFoldDB" id="A0A1R1XME4"/>
<evidence type="ECO:0000313" key="16">
    <source>
        <dbReference type="Proteomes" id="UP000187429"/>
    </source>
</evidence>
<keyword evidence="15" id="KW-0675">Receptor</keyword>
<dbReference type="SUPFAM" id="SSF57850">
    <property type="entry name" value="RING/U-box"/>
    <property type="match status" value="1"/>
</dbReference>
<feature type="region of interest" description="Disordered" evidence="13">
    <location>
        <begin position="70"/>
        <end position="95"/>
    </location>
</feature>
<keyword evidence="6" id="KW-0479">Metal-binding</keyword>
<dbReference type="GO" id="GO:0016020">
    <property type="term" value="C:membrane"/>
    <property type="evidence" value="ECO:0007669"/>
    <property type="project" value="UniProtKB-SubCell"/>
</dbReference>
<evidence type="ECO:0000256" key="3">
    <source>
        <dbReference type="ARBA" id="ARBA00012483"/>
    </source>
</evidence>
<protein>
    <recommendedName>
        <fullName evidence="3">RING-type E3 ubiquitin transferase</fullName>
        <ecNumber evidence="3">2.3.2.27</ecNumber>
    </recommendedName>
</protein>
<evidence type="ECO:0000256" key="8">
    <source>
        <dbReference type="ARBA" id="ARBA00022786"/>
    </source>
</evidence>
<dbReference type="CDD" id="cd16454">
    <property type="entry name" value="RING-H2_PA-TM-RING"/>
    <property type="match status" value="1"/>
</dbReference>
<evidence type="ECO:0000256" key="9">
    <source>
        <dbReference type="ARBA" id="ARBA00022833"/>
    </source>
</evidence>
<dbReference type="InterPro" id="IPR001841">
    <property type="entry name" value="Znf_RING"/>
</dbReference>
<feature type="domain" description="RING-type" evidence="14">
    <location>
        <begin position="195"/>
        <end position="237"/>
    </location>
</feature>
<dbReference type="PROSITE" id="PS50089">
    <property type="entry name" value="ZF_RING_2"/>
    <property type="match status" value="1"/>
</dbReference>
<dbReference type="GO" id="GO:0061630">
    <property type="term" value="F:ubiquitin protein ligase activity"/>
    <property type="evidence" value="ECO:0007669"/>
    <property type="project" value="UniProtKB-EC"/>
</dbReference>
<reference evidence="16" key="1">
    <citation type="submission" date="2017-01" db="EMBL/GenBank/DDBJ databases">
        <authorList>
            <person name="Wang Y."/>
            <person name="White M."/>
            <person name="Kvist S."/>
            <person name="Moncalvo J.-M."/>
        </authorList>
    </citation>
    <scope>NUCLEOTIDE SEQUENCE [LARGE SCALE GENOMIC DNA]</scope>
    <source>
        <strain evidence="16">ID-206-W2</strain>
    </source>
</reference>
<proteinExistence type="predicted"/>
<feature type="compositionally biased region" description="Polar residues" evidence="13">
    <location>
        <begin position="72"/>
        <end position="81"/>
    </location>
</feature>
<dbReference type="GO" id="GO:0008270">
    <property type="term" value="F:zinc ion binding"/>
    <property type="evidence" value="ECO:0007669"/>
    <property type="project" value="UniProtKB-KW"/>
</dbReference>
<dbReference type="GO" id="GO:0016567">
    <property type="term" value="P:protein ubiquitination"/>
    <property type="evidence" value="ECO:0007669"/>
    <property type="project" value="TreeGrafter"/>
</dbReference>
<name>A0A1R1XME4_9FUNG</name>
<organism evidence="15 16">
    <name type="scientific">Smittium culicis</name>
    <dbReference type="NCBI Taxonomy" id="133412"/>
    <lineage>
        <taxon>Eukaryota</taxon>
        <taxon>Fungi</taxon>
        <taxon>Fungi incertae sedis</taxon>
        <taxon>Zoopagomycota</taxon>
        <taxon>Kickxellomycotina</taxon>
        <taxon>Harpellomycetes</taxon>
        <taxon>Harpellales</taxon>
        <taxon>Legeriomycetaceae</taxon>
        <taxon>Smittium</taxon>
    </lineage>
</organism>
<dbReference type="PANTHER" id="PTHR45977:SF4">
    <property type="entry name" value="RING-TYPE DOMAIN-CONTAINING PROTEIN"/>
    <property type="match status" value="1"/>
</dbReference>
<dbReference type="SMART" id="SM00184">
    <property type="entry name" value="RING"/>
    <property type="match status" value="1"/>
</dbReference>
<evidence type="ECO:0000256" key="12">
    <source>
        <dbReference type="PROSITE-ProRule" id="PRU00175"/>
    </source>
</evidence>
<dbReference type="GO" id="GO:0006511">
    <property type="term" value="P:ubiquitin-dependent protein catabolic process"/>
    <property type="evidence" value="ECO:0007669"/>
    <property type="project" value="TreeGrafter"/>
</dbReference>
<comment type="catalytic activity">
    <reaction evidence="1">
        <text>S-ubiquitinyl-[E2 ubiquitin-conjugating enzyme]-L-cysteine + [acceptor protein]-L-lysine = [E2 ubiquitin-conjugating enzyme]-L-cysteine + N(6)-ubiquitinyl-[acceptor protein]-L-lysine.</text>
        <dbReference type="EC" id="2.3.2.27"/>
    </reaction>
</comment>
<dbReference type="Pfam" id="PF13639">
    <property type="entry name" value="zf-RING_2"/>
    <property type="match status" value="1"/>
</dbReference>
<keyword evidence="8" id="KW-0833">Ubl conjugation pathway</keyword>
<evidence type="ECO:0000256" key="6">
    <source>
        <dbReference type="ARBA" id="ARBA00022723"/>
    </source>
</evidence>
<dbReference type="EMBL" id="LSSM01004118">
    <property type="protein sequence ID" value="OMJ15794.1"/>
    <property type="molecule type" value="Genomic_DNA"/>
</dbReference>
<dbReference type="Gene3D" id="3.30.40.10">
    <property type="entry name" value="Zinc/RING finger domain, C3HC4 (zinc finger)"/>
    <property type="match status" value="1"/>
</dbReference>
<dbReference type="PANTHER" id="PTHR45977">
    <property type="entry name" value="TARGET OF ERK KINASE MPK-1"/>
    <property type="match status" value="1"/>
</dbReference>
<keyword evidence="7 12" id="KW-0863">Zinc-finger</keyword>
<keyword evidence="11" id="KW-0472">Membrane</keyword>
<evidence type="ECO:0000256" key="4">
    <source>
        <dbReference type="ARBA" id="ARBA00022679"/>
    </source>
</evidence>
<dbReference type="InterPro" id="IPR013083">
    <property type="entry name" value="Znf_RING/FYVE/PHD"/>
</dbReference>